<evidence type="ECO:0000256" key="2">
    <source>
        <dbReference type="ARBA" id="ARBA00023274"/>
    </source>
</evidence>
<dbReference type="GO" id="GO:1990904">
    <property type="term" value="C:ribonucleoprotein complex"/>
    <property type="evidence" value="ECO:0007669"/>
    <property type="project" value="UniProtKB-KW"/>
</dbReference>
<name>A0A6J5VI30_PRUAR</name>
<dbReference type="PRINTS" id="PR00881">
    <property type="entry name" value="L7ARS6FAMILY"/>
</dbReference>
<dbReference type="Gene3D" id="3.30.1330.30">
    <property type="match status" value="1"/>
</dbReference>
<accession>A0A6J5VI30</accession>
<feature type="domain" description="Ribosomal protein eL8/eL30/eS12/Gadd45" evidence="3">
    <location>
        <begin position="98"/>
        <end position="134"/>
    </location>
</feature>
<sequence>MWCASEMKRQRNEHDEVTVTLRARDMFCKQLQLHLSHNIDENTVTLAIKACQGYPKPGCQIHGFAVSSGFSSYTTVSNSLMSVYTKAGQFDGPLLIFETNVPYVFVPSKQALGRACGVTRPVIACSVTSTEGSQLKSQIQQLKDAIEKLLI</sequence>
<evidence type="ECO:0000256" key="1">
    <source>
        <dbReference type="ARBA" id="ARBA00007337"/>
    </source>
</evidence>
<dbReference type="InterPro" id="IPR004038">
    <property type="entry name" value="Ribosomal_eL8/eL30/eS12/Gad45"/>
</dbReference>
<evidence type="ECO:0000259" key="3">
    <source>
        <dbReference type="Pfam" id="PF01248"/>
    </source>
</evidence>
<dbReference type="SUPFAM" id="SSF55315">
    <property type="entry name" value="L30e-like"/>
    <property type="match status" value="1"/>
</dbReference>
<dbReference type="InterPro" id="IPR029064">
    <property type="entry name" value="Ribosomal_eL30-like_sf"/>
</dbReference>
<dbReference type="EMBL" id="CAEKDK010000007">
    <property type="protein sequence ID" value="CAB4288596.1"/>
    <property type="molecule type" value="Genomic_DNA"/>
</dbReference>
<evidence type="ECO:0000313" key="5">
    <source>
        <dbReference type="EMBL" id="CAB4318964.1"/>
    </source>
</evidence>
<dbReference type="AlphaFoldDB" id="A0A6J5VI30"/>
<organism evidence="4 6">
    <name type="scientific">Prunus armeniaca</name>
    <name type="common">Apricot</name>
    <name type="synonym">Armeniaca vulgaris</name>
    <dbReference type="NCBI Taxonomy" id="36596"/>
    <lineage>
        <taxon>Eukaryota</taxon>
        <taxon>Viridiplantae</taxon>
        <taxon>Streptophyta</taxon>
        <taxon>Embryophyta</taxon>
        <taxon>Tracheophyta</taxon>
        <taxon>Spermatophyta</taxon>
        <taxon>Magnoliopsida</taxon>
        <taxon>eudicotyledons</taxon>
        <taxon>Gunneridae</taxon>
        <taxon>Pentapetalae</taxon>
        <taxon>rosids</taxon>
        <taxon>fabids</taxon>
        <taxon>Rosales</taxon>
        <taxon>Rosaceae</taxon>
        <taxon>Amygdaloideae</taxon>
        <taxon>Amygdaleae</taxon>
        <taxon>Prunus</taxon>
    </lineage>
</organism>
<comment type="similarity">
    <text evidence="1">Belongs to the eukaryotic ribosomal protein eL8 family.</text>
</comment>
<reference evidence="7" key="1">
    <citation type="journal article" date="2020" name="Genome Biol.">
        <title>Gamete binning: chromosome-level and haplotype-resolved genome assembly enabled by high-throughput single-cell sequencing of gamete genomes.</title>
        <authorList>
            <person name="Campoy J.A."/>
            <person name="Sun H."/>
            <person name="Goel M."/>
            <person name="Jiao W.-B."/>
            <person name="Folz-Donahue K."/>
            <person name="Wang N."/>
            <person name="Rubio M."/>
            <person name="Liu C."/>
            <person name="Kukat C."/>
            <person name="Ruiz D."/>
            <person name="Huettel B."/>
            <person name="Schneeberger K."/>
        </authorList>
    </citation>
    <scope>NUCLEOTIDE SEQUENCE [LARGE SCALE GENOMIC DNA]</scope>
    <source>
        <strain evidence="7">cv. Rojo Pasion</strain>
    </source>
</reference>
<evidence type="ECO:0000313" key="6">
    <source>
        <dbReference type="Proteomes" id="UP000507222"/>
    </source>
</evidence>
<proteinExistence type="inferred from homology"/>
<keyword evidence="7" id="KW-1185">Reference proteome</keyword>
<dbReference type="EMBL" id="CAEKKB010000007">
    <property type="protein sequence ID" value="CAB4318964.1"/>
    <property type="molecule type" value="Genomic_DNA"/>
</dbReference>
<dbReference type="OrthoDB" id="1924699at2759"/>
<evidence type="ECO:0000313" key="4">
    <source>
        <dbReference type="EMBL" id="CAB4288596.1"/>
    </source>
</evidence>
<keyword evidence="2" id="KW-0687">Ribonucleoprotein</keyword>
<evidence type="ECO:0000313" key="7">
    <source>
        <dbReference type="Proteomes" id="UP000507245"/>
    </source>
</evidence>
<reference evidence="4 6" key="2">
    <citation type="submission" date="2020-05" db="EMBL/GenBank/DDBJ databases">
        <authorList>
            <person name="Campoy J."/>
            <person name="Schneeberger K."/>
            <person name="Spophaly S."/>
        </authorList>
    </citation>
    <scope>NUCLEOTIDE SEQUENCE [LARGE SCALE GENOMIC DNA]</scope>
    <source>
        <strain evidence="4">PruArmRojPasFocal</strain>
    </source>
</reference>
<dbReference type="Proteomes" id="UP000507222">
    <property type="component" value="Unassembled WGS sequence"/>
</dbReference>
<dbReference type="Pfam" id="PF01248">
    <property type="entry name" value="Ribosomal_L7Ae"/>
    <property type="match status" value="1"/>
</dbReference>
<dbReference type="Proteomes" id="UP000507245">
    <property type="component" value="Unassembled WGS sequence"/>
</dbReference>
<gene>
    <name evidence="4" type="ORF">CURHAP_LOCUS46792</name>
    <name evidence="5" type="ORF">ORAREDHAP_LOCUS46122</name>
</gene>
<dbReference type="InterPro" id="IPR018492">
    <property type="entry name" value="Ribosomal_eL8/Nhp2"/>
</dbReference>
<protein>
    <recommendedName>
        <fullName evidence="3">Ribosomal protein eL8/eL30/eS12/Gadd45 domain-containing protein</fullName>
    </recommendedName>
</protein>